<dbReference type="InterPro" id="IPR023485">
    <property type="entry name" value="Ptyr_pPase"/>
</dbReference>
<keyword evidence="3" id="KW-1185">Reference proteome</keyword>
<protein>
    <submittedName>
        <fullName evidence="2">Protein-tyrosine phosphatase</fullName>
    </submittedName>
</protein>
<dbReference type="Proteomes" id="UP000295344">
    <property type="component" value="Unassembled WGS sequence"/>
</dbReference>
<dbReference type="PANTHER" id="PTHR11717:SF31">
    <property type="entry name" value="LOW MOLECULAR WEIGHT PROTEIN-TYROSINE-PHOSPHATASE ETP-RELATED"/>
    <property type="match status" value="1"/>
</dbReference>
<dbReference type="SUPFAM" id="SSF52788">
    <property type="entry name" value="Phosphotyrosine protein phosphatases I"/>
    <property type="match status" value="1"/>
</dbReference>
<comment type="caution">
    <text evidence="2">The sequence shown here is derived from an EMBL/GenBank/DDBJ whole genome shotgun (WGS) entry which is preliminary data.</text>
</comment>
<feature type="domain" description="Phosphotyrosine protein phosphatase I" evidence="1">
    <location>
        <begin position="40"/>
        <end position="172"/>
    </location>
</feature>
<gene>
    <name evidence="2" type="ORF">CLV52_3458</name>
</gene>
<dbReference type="InterPro" id="IPR050438">
    <property type="entry name" value="LMW_PTPase"/>
</dbReference>
<organism evidence="2 3">
    <name type="scientific">Amnibacterium kyonggiense</name>
    <dbReference type="NCBI Taxonomy" id="595671"/>
    <lineage>
        <taxon>Bacteria</taxon>
        <taxon>Bacillati</taxon>
        <taxon>Actinomycetota</taxon>
        <taxon>Actinomycetes</taxon>
        <taxon>Micrococcales</taxon>
        <taxon>Microbacteriaceae</taxon>
        <taxon>Amnibacterium</taxon>
    </lineage>
</organism>
<proteinExistence type="predicted"/>
<dbReference type="Pfam" id="PF01451">
    <property type="entry name" value="LMWPc"/>
    <property type="match status" value="1"/>
</dbReference>
<accession>A0A4V6Q0X5</accession>
<dbReference type="SMART" id="SM00226">
    <property type="entry name" value="LMWPc"/>
    <property type="match status" value="1"/>
</dbReference>
<evidence type="ECO:0000259" key="1">
    <source>
        <dbReference type="SMART" id="SM00226"/>
    </source>
</evidence>
<dbReference type="AlphaFoldDB" id="A0A4V6Q0X5"/>
<dbReference type="PANTHER" id="PTHR11717">
    <property type="entry name" value="LOW MOLECULAR WEIGHT PROTEIN TYROSINE PHOSPHATASE"/>
    <property type="match status" value="1"/>
</dbReference>
<sequence length="243" mass="25604">MSEWVGPRCAEHFAARAAVAVAPAGAWNDGQVNDRRADGLLVVCTANVCRSPLAQRTLQHALAGSPLGDVVVSSAGTRALEGEAMCPVSAEDLDPGDTAYATEHRARQLTGVLVREADLILTMEREQRSAAVQAAPGSQAKVFTLREVEALLGVLADRAGEPPADLPALAKALHSVRGLAPLVPTEPVKKHWWSRPVEPEDPMTIVDGHGRSREEHTAAADQVRATADRVGAAIVALTTRTSA</sequence>
<name>A0A4V6Q0X5_9MICO</name>
<dbReference type="EMBL" id="SOAM01000004">
    <property type="protein sequence ID" value="TDS74934.1"/>
    <property type="molecule type" value="Genomic_DNA"/>
</dbReference>
<dbReference type="GO" id="GO:0004725">
    <property type="term" value="F:protein tyrosine phosphatase activity"/>
    <property type="evidence" value="ECO:0007669"/>
    <property type="project" value="TreeGrafter"/>
</dbReference>
<evidence type="ECO:0000313" key="3">
    <source>
        <dbReference type="Proteomes" id="UP000295344"/>
    </source>
</evidence>
<evidence type="ECO:0000313" key="2">
    <source>
        <dbReference type="EMBL" id="TDS74934.1"/>
    </source>
</evidence>
<reference evidence="2 3" key="1">
    <citation type="submission" date="2019-03" db="EMBL/GenBank/DDBJ databases">
        <title>Genomic Encyclopedia of Archaeal and Bacterial Type Strains, Phase II (KMG-II): from individual species to whole genera.</title>
        <authorList>
            <person name="Goeker M."/>
        </authorList>
    </citation>
    <scope>NUCLEOTIDE SEQUENCE [LARGE SCALE GENOMIC DNA]</scope>
    <source>
        <strain evidence="2 3">DSM 24782</strain>
    </source>
</reference>
<dbReference type="InterPro" id="IPR036196">
    <property type="entry name" value="Ptyr_pPase_sf"/>
</dbReference>
<dbReference type="Gene3D" id="3.40.50.2300">
    <property type="match status" value="1"/>
</dbReference>